<gene>
    <name evidence="2" type="ORF">HER12_02945</name>
</gene>
<organism evidence="2 3">
    <name type="scientific">Spiroplasma platyhelix PALS-1</name>
    <dbReference type="NCBI Taxonomy" id="1276218"/>
    <lineage>
        <taxon>Bacteria</taxon>
        <taxon>Bacillati</taxon>
        <taxon>Mycoplasmatota</taxon>
        <taxon>Mollicutes</taxon>
        <taxon>Entomoplasmatales</taxon>
        <taxon>Spiroplasmataceae</taxon>
        <taxon>Spiroplasma</taxon>
    </lineage>
</organism>
<dbReference type="RefSeq" id="WP_168105181.1">
    <property type="nucleotide sequence ID" value="NZ_CP051215.1"/>
</dbReference>
<dbReference type="EMBL" id="JAAVVK010000002">
    <property type="protein sequence ID" value="NKE38710.1"/>
    <property type="molecule type" value="Genomic_DNA"/>
</dbReference>
<evidence type="ECO:0000259" key="1">
    <source>
        <dbReference type="Pfam" id="PF12146"/>
    </source>
</evidence>
<proteinExistence type="predicted"/>
<dbReference type="GO" id="GO:0016787">
    <property type="term" value="F:hydrolase activity"/>
    <property type="evidence" value="ECO:0007669"/>
    <property type="project" value="UniProtKB-KW"/>
</dbReference>
<comment type="caution">
    <text evidence="2">The sequence shown here is derived from an EMBL/GenBank/DDBJ whole genome shotgun (WGS) entry which is preliminary data.</text>
</comment>
<dbReference type="Proteomes" id="UP000584587">
    <property type="component" value="Unassembled WGS sequence"/>
</dbReference>
<feature type="domain" description="Serine aminopeptidase S33" evidence="1">
    <location>
        <begin position="28"/>
        <end position="292"/>
    </location>
</feature>
<sequence>MALKEWDQTLRDGTKLHMYEWKPDKLENVKGILQLVHGSAEHSKRYDDFAKYLVKNDYIVISDDHRGHGKTAQNKEDLGFFAEENGWETIVDDLYEVTLLIKKMYPNLPIVMFGHSMGSFMEREYIIKYGTNISAAVICGTMYHTKMVLKISQMIAKHHQKKLGSKEKDQMVYNLSYARFNKRFNKEGATGVEWISTDKKVQKAFKEDPLSGQVFSTSAFKDMFTGLMFINSKKNIKKGPKDLPIFFISGEDDPVGNFGKGVKKVYKLFKKHYTNVSFKLYPHARHEILNEPIKTDVYQDILIFYNQAIKTNEPKKD</sequence>
<dbReference type="InterPro" id="IPR051044">
    <property type="entry name" value="MAG_DAG_Lipase"/>
</dbReference>
<dbReference type="InterPro" id="IPR029058">
    <property type="entry name" value="AB_hydrolase_fold"/>
</dbReference>
<dbReference type="Pfam" id="PF12146">
    <property type="entry name" value="Hydrolase_4"/>
    <property type="match status" value="1"/>
</dbReference>
<dbReference type="SUPFAM" id="SSF53474">
    <property type="entry name" value="alpha/beta-Hydrolases"/>
    <property type="match status" value="1"/>
</dbReference>
<dbReference type="PANTHER" id="PTHR11614">
    <property type="entry name" value="PHOSPHOLIPASE-RELATED"/>
    <property type="match status" value="1"/>
</dbReference>
<name>A0A846TQU4_9MOLU</name>
<evidence type="ECO:0000313" key="3">
    <source>
        <dbReference type="Proteomes" id="UP000584587"/>
    </source>
</evidence>
<keyword evidence="3" id="KW-1185">Reference proteome</keyword>
<accession>A0A846TQU4</accession>
<reference evidence="2 3" key="1">
    <citation type="submission" date="2020-04" db="EMBL/GenBank/DDBJ databases">
        <title>Complete genome sequence of Spiroplasma platyhelix ATCC 51748, an insect isolate.</title>
        <authorList>
            <person name="Green E.A."/>
            <person name="Klassen J.L."/>
        </authorList>
    </citation>
    <scope>NUCLEOTIDE SEQUENCE [LARGE SCALE GENOMIC DNA]</scope>
    <source>
        <strain evidence="2 3">PALS-1</strain>
    </source>
</reference>
<dbReference type="InterPro" id="IPR022742">
    <property type="entry name" value="Hydrolase_4"/>
</dbReference>
<dbReference type="Gene3D" id="3.40.50.1820">
    <property type="entry name" value="alpha/beta hydrolase"/>
    <property type="match status" value="1"/>
</dbReference>
<protein>
    <submittedName>
        <fullName evidence="2">Alpha/beta hydrolase</fullName>
    </submittedName>
</protein>
<evidence type="ECO:0000313" key="2">
    <source>
        <dbReference type="EMBL" id="NKE38710.1"/>
    </source>
</evidence>
<dbReference type="AlphaFoldDB" id="A0A846TQU4"/>
<keyword evidence="2" id="KW-0378">Hydrolase</keyword>